<sequence>MTTVENVNDPSGSTSLQLTEPASNPPLDGQDSGSELPVGMEVEAPSLAIQIPVRTALTAFNTGEKGKGKDVGSYETDKNSCLPPSSKKPLKRGSHGAVILHHRSKSVPRIRPPPADLLNYIPAKMHSPYKPPLQEPPTLPQSASTPIRTARSPELTTALDEARRHHCSRSLTSSPLLVFDSSPAFPSVAATTEDVPAPPGIPSSPRPVPRSLPIVESLGNEDNSLQELKEPMGLRTIVLKGVDDLISRKKRDPYATTMITFANPERSQYPSQVWALLTDRRRRSFQRVLKSIPQRSRRLCERYQEGLWSNPKHCRECLRDTLCKNLLVVRAKRRRNYMSLILPVDDAEDLDNAGMEMIFDKRRSSGSPHCRECAFYGRACRNEHPKRPTPQDDPYTMNVDLSDSLLFSQGDVYPLDLLESPVLRDSDSFGDGEDDAHSSGADSPIIRDQDEFNDEDGYGDEDELMATENNVDMEVVESYVV</sequence>
<protein>
    <submittedName>
        <fullName evidence="2">Uncharacterized protein</fullName>
    </submittedName>
</protein>
<dbReference type="OrthoDB" id="10401815at2759"/>
<feature type="compositionally biased region" description="Acidic residues" evidence="1">
    <location>
        <begin position="451"/>
        <end position="465"/>
    </location>
</feature>
<dbReference type="EMBL" id="KN838719">
    <property type="protein sequence ID" value="KIJ96497.1"/>
    <property type="molecule type" value="Genomic_DNA"/>
</dbReference>
<keyword evidence="3" id="KW-1185">Reference proteome</keyword>
<dbReference type="HOGENOM" id="CLU_612604_0_0_1"/>
<evidence type="ECO:0000313" key="3">
    <source>
        <dbReference type="Proteomes" id="UP000054477"/>
    </source>
</evidence>
<evidence type="ECO:0000256" key="1">
    <source>
        <dbReference type="SAM" id="MobiDB-lite"/>
    </source>
</evidence>
<feature type="region of interest" description="Disordered" evidence="1">
    <location>
        <begin position="1"/>
        <end position="40"/>
    </location>
</feature>
<proteinExistence type="predicted"/>
<evidence type="ECO:0000313" key="2">
    <source>
        <dbReference type="EMBL" id="KIJ96497.1"/>
    </source>
</evidence>
<feature type="compositionally biased region" description="Basic and acidic residues" evidence="1">
    <location>
        <begin position="64"/>
        <end position="78"/>
    </location>
</feature>
<accession>A0A0C9XK26</accession>
<dbReference type="Proteomes" id="UP000054477">
    <property type="component" value="Unassembled WGS sequence"/>
</dbReference>
<name>A0A0C9XK26_9AGAR</name>
<feature type="region of interest" description="Disordered" evidence="1">
    <location>
        <begin position="59"/>
        <end position="93"/>
    </location>
</feature>
<dbReference type="AlphaFoldDB" id="A0A0C9XK26"/>
<organism evidence="2 3">
    <name type="scientific">Laccaria amethystina LaAM-08-1</name>
    <dbReference type="NCBI Taxonomy" id="1095629"/>
    <lineage>
        <taxon>Eukaryota</taxon>
        <taxon>Fungi</taxon>
        <taxon>Dikarya</taxon>
        <taxon>Basidiomycota</taxon>
        <taxon>Agaricomycotina</taxon>
        <taxon>Agaricomycetes</taxon>
        <taxon>Agaricomycetidae</taxon>
        <taxon>Agaricales</taxon>
        <taxon>Agaricineae</taxon>
        <taxon>Hydnangiaceae</taxon>
        <taxon>Laccaria</taxon>
    </lineage>
</organism>
<reference evidence="3" key="2">
    <citation type="submission" date="2015-01" db="EMBL/GenBank/DDBJ databases">
        <title>Evolutionary Origins and Diversification of the Mycorrhizal Mutualists.</title>
        <authorList>
            <consortium name="DOE Joint Genome Institute"/>
            <consortium name="Mycorrhizal Genomics Consortium"/>
            <person name="Kohler A."/>
            <person name="Kuo A."/>
            <person name="Nagy L.G."/>
            <person name="Floudas D."/>
            <person name="Copeland A."/>
            <person name="Barry K.W."/>
            <person name="Cichocki N."/>
            <person name="Veneault-Fourrey C."/>
            <person name="LaButti K."/>
            <person name="Lindquist E.A."/>
            <person name="Lipzen A."/>
            <person name="Lundell T."/>
            <person name="Morin E."/>
            <person name="Murat C."/>
            <person name="Riley R."/>
            <person name="Ohm R."/>
            <person name="Sun H."/>
            <person name="Tunlid A."/>
            <person name="Henrissat B."/>
            <person name="Grigoriev I.V."/>
            <person name="Hibbett D.S."/>
            <person name="Martin F."/>
        </authorList>
    </citation>
    <scope>NUCLEOTIDE SEQUENCE [LARGE SCALE GENOMIC DNA]</scope>
    <source>
        <strain evidence="3">LaAM-08-1</strain>
    </source>
</reference>
<feature type="compositionally biased region" description="Polar residues" evidence="1">
    <location>
        <begin position="1"/>
        <end position="22"/>
    </location>
</feature>
<reference evidence="2 3" key="1">
    <citation type="submission" date="2014-04" db="EMBL/GenBank/DDBJ databases">
        <authorList>
            <consortium name="DOE Joint Genome Institute"/>
            <person name="Kuo A."/>
            <person name="Kohler A."/>
            <person name="Nagy L.G."/>
            <person name="Floudas D."/>
            <person name="Copeland A."/>
            <person name="Barry K.W."/>
            <person name="Cichocki N."/>
            <person name="Veneault-Fourrey C."/>
            <person name="LaButti K."/>
            <person name="Lindquist E.A."/>
            <person name="Lipzen A."/>
            <person name="Lundell T."/>
            <person name="Morin E."/>
            <person name="Murat C."/>
            <person name="Sun H."/>
            <person name="Tunlid A."/>
            <person name="Henrissat B."/>
            <person name="Grigoriev I.V."/>
            <person name="Hibbett D.S."/>
            <person name="Martin F."/>
            <person name="Nordberg H.P."/>
            <person name="Cantor M.N."/>
            <person name="Hua S.X."/>
        </authorList>
    </citation>
    <scope>NUCLEOTIDE SEQUENCE [LARGE SCALE GENOMIC DNA]</scope>
    <source>
        <strain evidence="2 3">LaAM-08-1</strain>
    </source>
</reference>
<gene>
    <name evidence="2" type="ORF">K443DRAFT_10590</name>
</gene>
<feature type="region of interest" description="Disordered" evidence="1">
    <location>
        <begin position="424"/>
        <end position="471"/>
    </location>
</feature>